<dbReference type="Proteomes" id="UP001375370">
    <property type="component" value="Chromosome"/>
</dbReference>
<dbReference type="RefSeq" id="WP_338736750.1">
    <property type="nucleotide sequence ID" value="NZ_CP146612.1"/>
</dbReference>
<evidence type="ECO:0008006" key="3">
    <source>
        <dbReference type="Google" id="ProtNLM"/>
    </source>
</evidence>
<evidence type="ECO:0000313" key="2">
    <source>
        <dbReference type="Proteomes" id="UP001375370"/>
    </source>
</evidence>
<protein>
    <recommendedName>
        <fullName evidence="3">50S ribosomal protein L2</fullName>
    </recommendedName>
</protein>
<evidence type="ECO:0000313" key="1">
    <source>
        <dbReference type="EMBL" id="WWX24637.1"/>
    </source>
</evidence>
<accession>A0ABZ2J180</accession>
<dbReference type="EMBL" id="CP146612">
    <property type="protein sequence ID" value="WWX24637.1"/>
    <property type="molecule type" value="Genomic_DNA"/>
</dbReference>
<sequence>MKTESYVPGQATTPRPGDRVIRIHRQSSGKLSGFLHHVASLLHLGRTPRVR</sequence>
<reference evidence="1 2" key="1">
    <citation type="submission" date="2024-03" db="EMBL/GenBank/DDBJ databases">
        <title>A Dehalogenimonas Isolated from Estuarine Sediments Dihaloeliminates Chlorinated Alkanes.</title>
        <authorList>
            <person name="Yang Y."/>
            <person name="Wang H."/>
        </authorList>
    </citation>
    <scope>NUCLEOTIDE SEQUENCE [LARGE SCALE GENOMIC DNA]</scope>
    <source>
        <strain evidence="1 2">W</strain>
    </source>
</reference>
<name>A0ABZ2J180_9CHLR</name>
<organism evidence="1 2">
    <name type="scientific">Candidatus Dehalogenimonas loeffleri</name>
    <dbReference type="NCBI Taxonomy" id="3127115"/>
    <lineage>
        <taxon>Bacteria</taxon>
        <taxon>Bacillati</taxon>
        <taxon>Chloroflexota</taxon>
        <taxon>Dehalococcoidia</taxon>
        <taxon>Dehalococcoidales</taxon>
        <taxon>Dehalococcoidaceae</taxon>
        <taxon>Dehalogenimonas</taxon>
    </lineage>
</organism>
<proteinExistence type="predicted"/>
<gene>
    <name evidence="1" type="ORF">V8247_05050</name>
</gene>
<keyword evidence="2" id="KW-1185">Reference proteome</keyword>